<sequence>MSLPISQSCIVRLSTRDCTLLFVTVLIDRSNVANLLRIAKSGSNWGQNKLHVYNIVVEYQDAATFFGVDPLPQPPVATELLRNVAAEDMADEGNYALWRYMDWATNLVSAQTSAVDDLPSTYAKPNVGIVSDSNEILLLVQDSKQDMEAEPQLIAEVIAAFQTNNYERRRLFGQGHKVMSGTILTPVFYKVPVTNELAKSVTLGQYPPTRTVVYAHLPPVPRPACRLDEGMRPLDNRAIILSCYEAFKRFVD</sequence>
<evidence type="ECO:0000313" key="2">
    <source>
        <dbReference type="Proteomes" id="UP001175228"/>
    </source>
</evidence>
<reference evidence="1" key="1">
    <citation type="submission" date="2023-06" db="EMBL/GenBank/DDBJ databases">
        <authorList>
            <consortium name="Lawrence Berkeley National Laboratory"/>
            <person name="Ahrendt S."/>
            <person name="Sahu N."/>
            <person name="Indic B."/>
            <person name="Wong-Bajracharya J."/>
            <person name="Merenyi Z."/>
            <person name="Ke H.-M."/>
            <person name="Monk M."/>
            <person name="Kocsube S."/>
            <person name="Drula E."/>
            <person name="Lipzen A."/>
            <person name="Balint B."/>
            <person name="Henrissat B."/>
            <person name="Andreopoulos B."/>
            <person name="Martin F.M."/>
            <person name="Harder C.B."/>
            <person name="Rigling D."/>
            <person name="Ford K.L."/>
            <person name="Foster G.D."/>
            <person name="Pangilinan J."/>
            <person name="Papanicolaou A."/>
            <person name="Barry K."/>
            <person name="LaButti K."/>
            <person name="Viragh M."/>
            <person name="Koriabine M."/>
            <person name="Yan M."/>
            <person name="Riley R."/>
            <person name="Champramary S."/>
            <person name="Plett K.L."/>
            <person name="Tsai I.J."/>
            <person name="Slot J."/>
            <person name="Sipos G."/>
            <person name="Plett J."/>
            <person name="Nagy L.G."/>
            <person name="Grigoriev I.V."/>
        </authorList>
    </citation>
    <scope>NUCLEOTIDE SEQUENCE</scope>
    <source>
        <strain evidence="1">HWK02</strain>
    </source>
</reference>
<comment type="caution">
    <text evidence="1">The sequence shown here is derived from an EMBL/GenBank/DDBJ whole genome shotgun (WGS) entry which is preliminary data.</text>
</comment>
<evidence type="ECO:0000313" key="1">
    <source>
        <dbReference type="EMBL" id="KAK0485342.1"/>
    </source>
</evidence>
<proteinExistence type="predicted"/>
<organism evidence="1 2">
    <name type="scientific">Armillaria luteobubalina</name>
    <dbReference type="NCBI Taxonomy" id="153913"/>
    <lineage>
        <taxon>Eukaryota</taxon>
        <taxon>Fungi</taxon>
        <taxon>Dikarya</taxon>
        <taxon>Basidiomycota</taxon>
        <taxon>Agaricomycotina</taxon>
        <taxon>Agaricomycetes</taxon>
        <taxon>Agaricomycetidae</taxon>
        <taxon>Agaricales</taxon>
        <taxon>Marasmiineae</taxon>
        <taxon>Physalacriaceae</taxon>
        <taxon>Armillaria</taxon>
    </lineage>
</organism>
<dbReference type="AlphaFoldDB" id="A0AA39PJB7"/>
<accession>A0AA39PJB7</accession>
<name>A0AA39PJB7_9AGAR</name>
<protein>
    <submittedName>
        <fullName evidence="1">Uncharacterized protein</fullName>
    </submittedName>
</protein>
<dbReference type="Proteomes" id="UP001175228">
    <property type="component" value="Unassembled WGS sequence"/>
</dbReference>
<keyword evidence="2" id="KW-1185">Reference proteome</keyword>
<gene>
    <name evidence="1" type="ORF">EDD18DRAFT_1083407</name>
</gene>
<dbReference type="EMBL" id="JAUEPU010000052">
    <property type="protein sequence ID" value="KAK0485342.1"/>
    <property type="molecule type" value="Genomic_DNA"/>
</dbReference>